<dbReference type="GO" id="GO:0005886">
    <property type="term" value="C:plasma membrane"/>
    <property type="evidence" value="ECO:0007669"/>
    <property type="project" value="TreeGrafter"/>
</dbReference>
<keyword evidence="2" id="KW-0812">Transmembrane</keyword>
<reference evidence="3 4" key="1">
    <citation type="submission" date="2019-12" db="EMBL/GenBank/DDBJ databases">
        <authorList>
            <person name="Alioto T."/>
            <person name="Alioto T."/>
            <person name="Gomez Garrido J."/>
        </authorList>
    </citation>
    <scope>NUCLEOTIDE SEQUENCE [LARGE SCALE GENOMIC DNA]</scope>
</reference>
<feature type="transmembrane region" description="Helical" evidence="2">
    <location>
        <begin position="24"/>
        <end position="42"/>
    </location>
</feature>
<dbReference type="SUPFAM" id="SSF56784">
    <property type="entry name" value="HAD-like"/>
    <property type="match status" value="1"/>
</dbReference>
<evidence type="ECO:0000313" key="4">
    <source>
        <dbReference type="Proteomes" id="UP000594638"/>
    </source>
</evidence>
<evidence type="ECO:0000256" key="1">
    <source>
        <dbReference type="ARBA" id="ARBA00022842"/>
    </source>
</evidence>
<keyword evidence="2" id="KW-1133">Transmembrane helix</keyword>
<dbReference type="InterPro" id="IPR023214">
    <property type="entry name" value="HAD_sf"/>
</dbReference>
<dbReference type="AlphaFoldDB" id="A0A8S0S576"/>
<organism evidence="3 4">
    <name type="scientific">Olea europaea subsp. europaea</name>
    <dbReference type="NCBI Taxonomy" id="158383"/>
    <lineage>
        <taxon>Eukaryota</taxon>
        <taxon>Viridiplantae</taxon>
        <taxon>Streptophyta</taxon>
        <taxon>Embryophyta</taxon>
        <taxon>Tracheophyta</taxon>
        <taxon>Spermatophyta</taxon>
        <taxon>Magnoliopsida</taxon>
        <taxon>eudicotyledons</taxon>
        <taxon>Gunneridae</taxon>
        <taxon>Pentapetalae</taxon>
        <taxon>asterids</taxon>
        <taxon>lamiids</taxon>
        <taxon>Lamiales</taxon>
        <taxon>Oleaceae</taxon>
        <taxon>Oleeae</taxon>
        <taxon>Olea</taxon>
    </lineage>
</organism>
<dbReference type="OrthoDB" id="3352408at2759"/>
<evidence type="ECO:0000256" key="2">
    <source>
        <dbReference type="SAM" id="Phobius"/>
    </source>
</evidence>
<evidence type="ECO:0000313" key="3">
    <source>
        <dbReference type="EMBL" id="CAA2987417.1"/>
    </source>
</evidence>
<comment type="caution">
    <text evidence="3">The sequence shown here is derived from an EMBL/GenBank/DDBJ whole genome shotgun (WGS) entry which is preliminary data.</text>
</comment>
<keyword evidence="4" id="KW-1185">Reference proteome</keyword>
<sequence length="115" mass="12765">MIPMCSHYYESTGNVKVRNKGSKALFEQILAGMLILLGLVGLTNSRRSGTRGTVEDCRRAGIYVKFIVGDNKVTATIMATKCGIIEPDYQPGEVIDGEEFRKFSSEERMAKIENI</sequence>
<dbReference type="Gene3D" id="3.40.1110.10">
    <property type="entry name" value="Calcium-transporting ATPase, cytoplasmic domain N"/>
    <property type="match status" value="1"/>
</dbReference>
<dbReference type="EMBL" id="CACTIH010003923">
    <property type="protein sequence ID" value="CAA2987417.1"/>
    <property type="molecule type" value="Genomic_DNA"/>
</dbReference>
<dbReference type="InterPro" id="IPR023299">
    <property type="entry name" value="ATPase_P-typ_cyto_dom_N"/>
</dbReference>
<dbReference type="PANTHER" id="PTHR24093:SF434">
    <property type="entry name" value="CALCIUM-TRANSPORTING ATPASE 13, PLASMA MEMBRANE-TYPE-RELATED"/>
    <property type="match status" value="1"/>
</dbReference>
<proteinExistence type="predicted"/>
<dbReference type="Gramene" id="OE9A083006T1">
    <property type="protein sequence ID" value="OE9A083006C1"/>
    <property type="gene ID" value="OE9A083006"/>
</dbReference>
<gene>
    <name evidence="3" type="ORF">OLEA9_A083006</name>
</gene>
<dbReference type="Gene3D" id="3.40.50.1000">
    <property type="entry name" value="HAD superfamily/HAD-like"/>
    <property type="match status" value="1"/>
</dbReference>
<dbReference type="GO" id="GO:0005388">
    <property type="term" value="F:P-type calcium transporter activity"/>
    <property type="evidence" value="ECO:0007669"/>
    <property type="project" value="TreeGrafter"/>
</dbReference>
<dbReference type="PANTHER" id="PTHR24093">
    <property type="entry name" value="CATION TRANSPORTING ATPASE"/>
    <property type="match status" value="1"/>
</dbReference>
<keyword evidence="2" id="KW-0472">Membrane</keyword>
<dbReference type="InterPro" id="IPR036412">
    <property type="entry name" value="HAD-like_sf"/>
</dbReference>
<accession>A0A8S0S576</accession>
<dbReference type="GO" id="GO:0000166">
    <property type="term" value="F:nucleotide binding"/>
    <property type="evidence" value="ECO:0007669"/>
    <property type="project" value="InterPro"/>
</dbReference>
<keyword evidence="1" id="KW-0460">Magnesium</keyword>
<dbReference type="Proteomes" id="UP000594638">
    <property type="component" value="Unassembled WGS sequence"/>
</dbReference>
<name>A0A8S0S576_OLEEU</name>
<protein>
    <submittedName>
        <fullName evidence="3">Uncharacterized protein</fullName>
    </submittedName>
</protein>